<evidence type="ECO:0000313" key="3">
    <source>
        <dbReference type="Proteomes" id="UP000193396"/>
    </source>
</evidence>
<dbReference type="Proteomes" id="UP000193396">
    <property type="component" value="Unassembled WGS sequence"/>
</dbReference>
<sequence length="652" mass="74028">MSVASLFKIGMGFKFILLADTGLTITEIAYDIDHKINGDKDPDITKLTEEYTKRGGELDHLNQITTQAQVDVGNLNNASNALISLGQSFTERASLVYEQVQALMTLREFLRAQLIQPDFAWYHSSALPNVSQYSPENQKELTEKIFKSLSNQRTPGADITVYALQTLSIATTPFLFTLISRKFPRHGPAPRPRVRHGTIRLNAADTAALRSAIRIQNRWYNRTGRYLKKAATSKWMAGGIVVLSFGFSLYNFINNRITERSTKNDIMKNLREAIDDIEKNKTVLSYMYYGANTSNGEGEQIEADQAKLNFLVKNLDAIKQEDITKETKPDDENVARTSLVNGFKFTVQQNNQVIRESTKKLEDAYKELIELIDVYLPDTDDPCAVVCPDMDHCGIATEINDAEQVRKAFKNFIEDKKHLDDPEKPSADRMRRCDNVADTFRAAVLSRLARINDRLEISINDIQIINRLTTRIIAALDRGETLESDREISRMARGFMRDIKDINCAKRTIFKTQDDAESLIRKIAVNTLATRALRAAVGKDFNADSNPSDQELAEKATHYLETVLINYPTRTILLDIDAVVETIDVMLIDLKAFDRLKKRTLHDFEGKPDPTEDEIEEKAILYLETLFEDLEDRSILKDENDIFNAIEDILFG</sequence>
<name>A0A1Y2L8G1_9PROT</name>
<protein>
    <submittedName>
        <fullName evidence="2">Uncharacterized protein</fullName>
    </submittedName>
</protein>
<reference evidence="2 3" key="1">
    <citation type="submission" date="2014-03" db="EMBL/GenBank/DDBJ databases">
        <title>The draft genome sequence of Thalassospira alkalitolerans JCM 18968.</title>
        <authorList>
            <person name="Lai Q."/>
            <person name="Shao Z."/>
        </authorList>
    </citation>
    <scope>NUCLEOTIDE SEQUENCE [LARGE SCALE GENOMIC DNA]</scope>
    <source>
        <strain evidence="2 3">JCM 18968</strain>
    </source>
</reference>
<organism evidence="2 3">
    <name type="scientific">Thalassospira alkalitolerans</name>
    <dbReference type="NCBI Taxonomy" id="1293890"/>
    <lineage>
        <taxon>Bacteria</taxon>
        <taxon>Pseudomonadati</taxon>
        <taxon>Pseudomonadota</taxon>
        <taxon>Alphaproteobacteria</taxon>
        <taxon>Rhodospirillales</taxon>
        <taxon>Thalassospiraceae</taxon>
        <taxon>Thalassospira</taxon>
    </lineage>
</organism>
<dbReference type="RefSeq" id="WP_085620115.1">
    <property type="nucleotide sequence ID" value="NZ_JBLXHE010000044.1"/>
</dbReference>
<proteinExistence type="predicted"/>
<dbReference type="EMBL" id="JFKB01000011">
    <property type="protein sequence ID" value="OSQ46671.1"/>
    <property type="molecule type" value="Genomic_DNA"/>
</dbReference>
<comment type="caution">
    <text evidence="2">The sequence shown here is derived from an EMBL/GenBank/DDBJ whole genome shotgun (WGS) entry which is preliminary data.</text>
</comment>
<dbReference type="AlphaFoldDB" id="A0A1Y2L8G1"/>
<evidence type="ECO:0000256" key="1">
    <source>
        <dbReference type="SAM" id="Coils"/>
    </source>
</evidence>
<evidence type="ECO:0000313" key="2">
    <source>
        <dbReference type="EMBL" id="OSQ46671.1"/>
    </source>
</evidence>
<accession>A0A1Y2L8G1</accession>
<gene>
    <name evidence="2" type="ORF">TALK_15805</name>
</gene>
<feature type="coiled-coil region" evidence="1">
    <location>
        <begin position="260"/>
        <end position="321"/>
    </location>
</feature>
<keyword evidence="3" id="KW-1185">Reference proteome</keyword>
<keyword evidence="1" id="KW-0175">Coiled coil</keyword>